<dbReference type="Pfam" id="PF18737">
    <property type="entry name" value="HEPN_MAE_28990"/>
    <property type="match status" value="1"/>
</dbReference>
<dbReference type="Proteomes" id="UP001139193">
    <property type="component" value="Unassembled WGS sequence"/>
</dbReference>
<keyword evidence="3" id="KW-1185">Reference proteome</keyword>
<organism evidence="2 3">
    <name type="scientific">Hymenobacter cyanobacteriorum</name>
    <dbReference type="NCBI Taxonomy" id="2926463"/>
    <lineage>
        <taxon>Bacteria</taxon>
        <taxon>Pseudomonadati</taxon>
        <taxon>Bacteroidota</taxon>
        <taxon>Cytophagia</taxon>
        <taxon>Cytophagales</taxon>
        <taxon>Hymenobacteraceae</taxon>
        <taxon>Hymenobacter</taxon>
    </lineage>
</organism>
<sequence>MKGGTAEELYDFMSREIAWRRKELDDIRGLISANSSIESKRRVLLRSGITMLYAHWEGFVKNTGKAYINFVGKRRFKYNELSVNFLALSLRQKISFVNADSIASLIDLVTFFEGGMNDRISSLSKEEVNTKYNLNSTVLKNIILSLGLEPDDFISKGNLIDVKLLDKRNAIAHGRDILIDEEEYVELLDNVLALMNGFRNQIDNAVTQEKYKRQ</sequence>
<gene>
    <name evidence="2" type="ORF">MON38_18970</name>
</gene>
<comment type="caution">
    <text evidence="2">The sequence shown here is derived from an EMBL/GenBank/DDBJ whole genome shotgun (WGS) entry which is preliminary data.</text>
</comment>
<evidence type="ECO:0000313" key="3">
    <source>
        <dbReference type="Proteomes" id="UP001139193"/>
    </source>
</evidence>
<name>A0A9X1VJ02_9BACT</name>
<reference evidence="2" key="1">
    <citation type="submission" date="2022-03" db="EMBL/GenBank/DDBJ databases">
        <title>Bacterial whole genome sequence for Hymenobacter sp. DH14.</title>
        <authorList>
            <person name="Le V."/>
        </authorList>
    </citation>
    <scope>NUCLEOTIDE SEQUENCE</scope>
    <source>
        <strain evidence="2">DH14</strain>
    </source>
</reference>
<accession>A0A9X1VJ02</accession>
<proteinExistence type="predicted"/>
<evidence type="ECO:0000259" key="1">
    <source>
        <dbReference type="Pfam" id="PF18737"/>
    </source>
</evidence>
<dbReference type="RefSeq" id="WP_241937736.1">
    <property type="nucleotide sequence ID" value="NZ_JALBGC010000005.1"/>
</dbReference>
<dbReference type="InterPro" id="IPR040788">
    <property type="entry name" value="HEPN_MAE_28990"/>
</dbReference>
<feature type="domain" description="MAE-28990/MAE-18760-like HEPN" evidence="1">
    <location>
        <begin position="14"/>
        <end position="211"/>
    </location>
</feature>
<dbReference type="EMBL" id="JALBGC010000005">
    <property type="protein sequence ID" value="MCI1189510.1"/>
    <property type="molecule type" value="Genomic_DNA"/>
</dbReference>
<protein>
    <submittedName>
        <fullName evidence="2">MAE_28990/MAE_18760 family HEPN-like nuclease</fullName>
    </submittedName>
</protein>
<dbReference type="AlphaFoldDB" id="A0A9X1VJ02"/>
<evidence type="ECO:0000313" key="2">
    <source>
        <dbReference type="EMBL" id="MCI1189510.1"/>
    </source>
</evidence>